<dbReference type="OrthoDB" id="278430at2759"/>
<organism evidence="1 2">
    <name type="scientific">Carlito syrichta</name>
    <name type="common">Philippine tarsier</name>
    <name type="synonym">Tarsius syrichta</name>
    <dbReference type="NCBI Taxonomy" id="1868482"/>
    <lineage>
        <taxon>Eukaryota</taxon>
        <taxon>Metazoa</taxon>
        <taxon>Chordata</taxon>
        <taxon>Craniata</taxon>
        <taxon>Vertebrata</taxon>
        <taxon>Euteleostomi</taxon>
        <taxon>Mammalia</taxon>
        <taxon>Eutheria</taxon>
        <taxon>Euarchontoglires</taxon>
        <taxon>Primates</taxon>
        <taxon>Haplorrhini</taxon>
        <taxon>Tarsiiformes</taxon>
        <taxon>Tarsiidae</taxon>
        <taxon>Carlito</taxon>
    </lineage>
</organism>
<dbReference type="AlphaFoldDB" id="A0A3Q0DL94"/>
<dbReference type="Proteomes" id="UP000189704">
    <property type="component" value="Unplaced"/>
</dbReference>
<evidence type="ECO:0000313" key="2">
    <source>
        <dbReference type="RefSeq" id="XP_021563741.1"/>
    </source>
</evidence>
<name>A0A3Q0DL94_CARSF</name>
<dbReference type="KEGG" id="csyr:103250513"/>
<sequence length="93" mass="10274">MPTCYCAPGHYHSSQPQYRPVPSVHYNSHLNQPLPQPAQQTGYQVMPNQQQSYQGIVGVQQPQNQSLVSGQPNSIGNQIQGVVIPYPSVPSYQ</sequence>
<dbReference type="RefSeq" id="XP_021563741.1">
    <property type="nucleotide sequence ID" value="XM_021708066.1"/>
</dbReference>
<reference evidence="2" key="1">
    <citation type="submission" date="2025-08" db="UniProtKB">
        <authorList>
            <consortium name="RefSeq"/>
        </authorList>
    </citation>
    <scope>IDENTIFICATION</scope>
</reference>
<feature type="non-terminal residue" evidence="2">
    <location>
        <position position="93"/>
    </location>
</feature>
<accession>A0A3Q0DL94</accession>
<evidence type="ECO:0000313" key="1">
    <source>
        <dbReference type="Proteomes" id="UP000189704"/>
    </source>
</evidence>
<gene>
    <name evidence="2" type="primary">LOC103250513</name>
</gene>
<proteinExistence type="predicted"/>
<protein>
    <submittedName>
        <fullName evidence="2">R3H domain-containing protein 1-like</fullName>
    </submittedName>
</protein>
<dbReference type="GeneID" id="103250513"/>
<keyword evidence="1" id="KW-1185">Reference proteome</keyword>